<evidence type="ECO:0000313" key="2">
    <source>
        <dbReference type="Proteomes" id="UP000008637"/>
    </source>
</evidence>
<gene>
    <name evidence="1" type="ordered locus">HF1_08250</name>
</gene>
<name>E8ZI62_MYCHL</name>
<dbReference type="HOGENOM" id="CLU_098620_1_0_14"/>
<dbReference type="OrthoDB" id="3286086at2"/>
<keyword evidence="2" id="KW-1185">Reference proteome</keyword>
<sequence>MPTFMQVLTGAGATAGVSTAAYWGISNWQREETFSIRELLAQNRSRVLISSGEESRWEKIWTEYKSKNTNKIKDSWSLEGWDHTKTQTRLPSLEVKCSTEISREVKSIEDKEYRDFVTYCTREAEFQDRLAWEGYKVIPDSGSEQTWTDNFNEYKKATNQLKIHNLTIGTNEEYSQHASKLKDGCKTALSKPISDEEYSQSFEAIKRWCATK</sequence>
<evidence type="ECO:0000313" key="1">
    <source>
        <dbReference type="EMBL" id="CBY92833.1"/>
    </source>
</evidence>
<dbReference type="AlphaFoldDB" id="E8ZI62"/>
<organism evidence="1 2">
    <name type="scientific">Mycoplasma haemofelis (strain Langford 1)</name>
    <name type="common">Haemobartonella felis</name>
    <dbReference type="NCBI Taxonomy" id="941640"/>
    <lineage>
        <taxon>Bacteria</taxon>
        <taxon>Bacillati</taxon>
        <taxon>Mycoplasmatota</taxon>
        <taxon>Mollicutes</taxon>
        <taxon>Mycoplasmataceae</taxon>
        <taxon>Mycoplasma</taxon>
    </lineage>
</organism>
<accession>E8ZI62</accession>
<reference evidence="1 2" key="1">
    <citation type="journal article" date="2011" name="J. Bacteriol.">
        <title>Complete genome sequence of Mycoplasma haemofelis, a hemotropic mycoplasma.</title>
        <authorList>
            <person name="Barker E.N."/>
            <person name="Helps C.R."/>
            <person name="Peters I.R."/>
            <person name="Darby A.C."/>
            <person name="Radford A.D."/>
            <person name="Tasker S."/>
        </authorList>
    </citation>
    <scope>NUCLEOTIDE SEQUENCE [LARGE SCALE GENOMIC DNA]</scope>
    <source>
        <strain evidence="1 2">Langford 1</strain>
    </source>
</reference>
<protein>
    <submittedName>
        <fullName evidence="1">Uncharacterized protein</fullName>
    </submittedName>
</protein>
<dbReference type="EMBL" id="FR773153">
    <property type="protein sequence ID" value="CBY92833.1"/>
    <property type="molecule type" value="Genomic_DNA"/>
</dbReference>
<dbReference type="KEGG" id="mha:HF1_08250"/>
<proteinExistence type="predicted"/>
<dbReference type="Proteomes" id="UP000008637">
    <property type="component" value="Chromosome"/>
</dbReference>